<evidence type="ECO:0000313" key="3">
    <source>
        <dbReference type="Proteomes" id="UP000756921"/>
    </source>
</evidence>
<evidence type="ECO:0000313" key="2">
    <source>
        <dbReference type="EMBL" id="KAF9729858.1"/>
    </source>
</evidence>
<evidence type="ECO:0000256" key="1">
    <source>
        <dbReference type="SAM" id="MobiDB-lite"/>
    </source>
</evidence>
<gene>
    <name evidence="2" type="ORF">PMIN01_11791</name>
</gene>
<organism evidence="2 3">
    <name type="scientific">Paraphaeosphaeria minitans</name>
    <dbReference type="NCBI Taxonomy" id="565426"/>
    <lineage>
        <taxon>Eukaryota</taxon>
        <taxon>Fungi</taxon>
        <taxon>Dikarya</taxon>
        <taxon>Ascomycota</taxon>
        <taxon>Pezizomycotina</taxon>
        <taxon>Dothideomycetes</taxon>
        <taxon>Pleosporomycetidae</taxon>
        <taxon>Pleosporales</taxon>
        <taxon>Massarineae</taxon>
        <taxon>Didymosphaeriaceae</taxon>
        <taxon>Paraphaeosphaeria</taxon>
    </lineage>
</organism>
<accession>A0A9P6G6Z5</accession>
<comment type="caution">
    <text evidence="2">The sequence shown here is derived from an EMBL/GenBank/DDBJ whole genome shotgun (WGS) entry which is preliminary data.</text>
</comment>
<sequence>MWVHRQTSVVAWAKEEGDVVDGPIKQTGVVAYEVKEDFSSSHRKWTDARAPPPSTALSHPHTYLDKVIVVIAMVDLDDISIVVGTFVVAKPARELLKSDQDARLALLSELLELVASEPSIVHPILSGPHTSNSPRNGSLVDVPTSPEGRGASLADRFLISDFSKESPVPRRIHRRKLESVAELASAQ</sequence>
<name>A0A9P6G6Z5_9PLEO</name>
<reference evidence="2" key="1">
    <citation type="journal article" date="2020" name="Mol. Plant Microbe Interact.">
        <title>Genome Sequence of the Biocontrol Agent Coniothyrium minitans strain Conio (IMI 134523).</title>
        <authorList>
            <person name="Patel D."/>
            <person name="Shittu T.A."/>
            <person name="Baroncelli R."/>
            <person name="Muthumeenakshi S."/>
            <person name="Osborne T.H."/>
            <person name="Janganan T.K."/>
            <person name="Sreenivasaprasad S."/>
        </authorList>
    </citation>
    <scope>NUCLEOTIDE SEQUENCE</scope>
    <source>
        <strain evidence="2">Conio</strain>
    </source>
</reference>
<dbReference type="EMBL" id="WJXW01000015">
    <property type="protein sequence ID" value="KAF9729858.1"/>
    <property type="molecule type" value="Genomic_DNA"/>
</dbReference>
<dbReference type="Proteomes" id="UP000756921">
    <property type="component" value="Unassembled WGS sequence"/>
</dbReference>
<proteinExistence type="predicted"/>
<keyword evidence="3" id="KW-1185">Reference proteome</keyword>
<protein>
    <submittedName>
        <fullName evidence="2">Uncharacterized protein</fullName>
    </submittedName>
</protein>
<feature type="region of interest" description="Disordered" evidence="1">
    <location>
        <begin position="126"/>
        <end position="145"/>
    </location>
</feature>
<dbReference type="AlphaFoldDB" id="A0A9P6G6Z5"/>